<dbReference type="Proteomes" id="UP000194948">
    <property type="component" value="Chromosome"/>
</dbReference>
<keyword evidence="2" id="KW-1185">Reference proteome</keyword>
<protein>
    <submittedName>
        <fullName evidence="1">Uncharacterized protein</fullName>
    </submittedName>
</protein>
<accession>A0AAQ3WBS2</accession>
<sequence>MFLEFSESFYQILLTFSFIRYIVNKSFYLSHAILIFIDFFKRGDHCHEKDKQQSRISHYFIV</sequence>
<reference evidence="1" key="1">
    <citation type="submission" date="2017-05" db="EMBL/GenBank/DDBJ databases">
        <authorList>
            <consortium name="The Broad Institute Genomics Platform"/>
            <consortium name="The Broad Institute Genomic Center for Infectious Diseases"/>
            <person name="Earl A."/>
            <person name="Manson A."/>
            <person name="Schwartman J."/>
            <person name="Gilmore M."/>
            <person name="Abouelleil A."/>
            <person name="Cao P."/>
            <person name="Chapman S."/>
            <person name="Cusick C."/>
            <person name="Shea T."/>
            <person name="Young S."/>
            <person name="Neafsey D."/>
            <person name="Nusbaum C."/>
            <person name="Birren B."/>
        </authorList>
    </citation>
    <scope>NUCLEOTIDE SEQUENCE</scope>
    <source>
        <strain evidence="1">7F3_DIV0205</strain>
    </source>
</reference>
<organism evidence="1 2">
    <name type="scientific">Candidatus Enterococcus palustris</name>
    <dbReference type="NCBI Taxonomy" id="1834189"/>
    <lineage>
        <taxon>Bacteria</taxon>
        <taxon>Bacillati</taxon>
        <taxon>Bacillota</taxon>
        <taxon>Bacilli</taxon>
        <taxon>Lactobacillales</taxon>
        <taxon>Enterococcaceae</taxon>
        <taxon>Enterococcus</taxon>
    </lineage>
</organism>
<evidence type="ECO:0000313" key="1">
    <source>
        <dbReference type="EMBL" id="WYK02328.1"/>
    </source>
</evidence>
<evidence type="ECO:0000313" key="2">
    <source>
        <dbReference type="Proteomes" id="UP000194948"/>
    </source>
</evidence>
<gene>
    <name evidence="1" type="ORF">A5821_003471</name>
</gene>
<dbReference type="AlphaFoldDB" id="A0AAQ3WBS2"/>
<name>A0AAQ3WBS2_9ENTE</name>
<reference evidence="1" key="2">
    <citation type="submission" date="2024-03" db="EMBL/GenBank/DDBJ databases">
        <title>The Genome Sequence of Enterococcus sp. DIV0205d.</title>
        <authorList>
            <consortium name="The Broad Institute Genomics Platform"/>
            <consortium name="The Broad Institute Microbial Omics Core"/>
            <consortium name="The Broad Institute Genomic Center for Infectious Diseases"/>
            <person name="Earl A."/>
            <person name="Manson A."/>
            <person name="Gilmore M."/>
            <person name="Schwartman J."/>
            <person name="Shea T."/>
            <person name="Abouelleil A."/>
            <person name="Cao P."/>
            <person name="Chapman S."/>
            <person name="Cusick C."/>
            <person name="Young S."/>
            <person name="Neafsey D."/>
            <person name="Nusbaum C."/>
            <person name="Birren B."/>
        </authorList>
    </citation>
    <scope>NUCLEOTIDE SEQUENCE</scope>
    <source>
        <strain evidence="1">7F3_DIV0205</strain>
    </source>
</reference>
<proteinExistence type="predicted"/>
<dbReference type="EMBL" id="CP147244">
    <property type="protein sequence ID" value="WYK02328.1"/>
    <property type="molecule type" value="Genomic_DNA"/>
</dbReference>